<proteinExistence type="predicted"/>
<dbReference type="SUPFAM" id="SSF56112">
    <property type="entry name" value="Protein kinase-like (PK-like)"/>
    <property type="match status" value="1"/>
</dbReference>
<dbReference type="GO" id="GO:0004674">
    <property type="term" value="F:protein serine/threonine kinase activity"/>
    <property type="evidence" value="ECO:0007669"/>
    <property type="project" value="TreeGrafter"/>
</dbReference>
<dbReference type="Proteomes" id="UP000736335">
    <property type="component" value="Unassembled WGS sequence"/>
</dbReference>
<reference evidence="3" key="1">
    <citation type="journal article" date="2020" name="Nat. Commun.">
        <title>Large-scale genome sequencing of mycorrhizal fungi provides insights into the early evolution of symbiotic traits.</title>
        <authorList>
            <person name="Miyauchi S."/>
            <person name="Kiss E."/>
            <person name="Kuo A."/>
            <person name="Drula E."/>
            <person name="Kohler A."/>
            <person name="Sanchez-Garcia M."/>
            <person name="Morin E."/>
            <person name="Andreopoulos B."/>
            <person name="Barry K.W."/>
            <person name="Bonito G."/>
            <person name="Buee M."/>
            <person name="Carver A."/>
            <person name="Chen C."/>
            <person name="Cichocki N."/>
            <person name="Clum A."/>
            <person name="Culley D."/>
            <person name="Crous P.W."/>
            <person name="Fauchery L."/>
            <person name="Girlanda M."/>
            <person name="Hayes R.D."/>
            <person name="Keri Z."/>
            <person name="LaButti K."/>
            <person name="Lipzen A."/>
            <person name="Lombard V."/>
            <person name="Magnuson J."/>
            <person name="Maillard F."/>
            <person name="Murat C."/>
            <person name="Nolan M."/>
            <person name="Ohm R.A."/>
            <person name="Pangilinan J."/>
            <person name="Pereira M.F."/>
            <person name="Perotto S."/>
            <person name="Peter M."/>
            <person name="Pfister S."/>
            <person name="Riley R."/>
            <person name="Sitrit Y."/>
            <person name="Stielow J.B."/>
            <person name="Szollosi G."/>
            <person name="Zifcakova L."/>
            <person name="Stursova M."/>
            <person name="Spatafora J.W."/>
            <person name="Tedersoo L."/>
            <person name="Vaario L.M."/>
            <person name="Yamada A."/>
            <person name="Yan M."/>
            <person name="Wang P."/>
            <person name="Xu J."/>
            <person name="Bruns T."/>
            <person name="Baldrian P."/>
            <person name="Vilgalys R."/>
            <person name="Dunand C."/>
            <person name="Henrissat B."/>
            <person name="Grigoriev I.V."/>
            <person name="Hibbett D."/>
            <person name="Nagy L.G."/>
            <person name="Martin F.M."/>
        </authorList>
    </citation>
    <scope>NUCLEOTIDE SEQUENCE</scope>
    <source>
        <strain evidence="3">UH-Tt-Lm1</strain>
    </source>
</reference>
<dbReference type="AlphaFoldDB" id="A0A9P6HQC4"/>
<keyword evidence="3" id="KW-0418">Kinase</keyword>
<keyword evidence="4" id="KW-1185">Reference proteome</keyword>
<dbReference type="InterPro" id="IPR011009">
    <property type="entry name" value="Kinase-like_dom_sf"/>
</dbReference>
<evidence type="ECO:0000313" key="4">
    <source>
        <dbReference type="Proteomes" id="UP000736335"/>
    </source>
</evidence>
<feature type="compositionally biased region" description="Basic and acidic residues" evidence="1">
    <location>
        <begin position="136"/>
        <end position="145"/>
    </location>
</feature>
<comment type="caution">
    <text evidence="3">The sequence shown here is derived from an EMBL/GenBank/DDBJ whole genome shotgun (WGS) entry which is preliminary data.</text>
</comment>
<dbReference type="PROSITE" id="PS50011">
    <property type="entry name" value="PROTEIN_KINASE_DOM"/>
    <property type="match status" value="1"/>
</dbReference>
<dbReference type="InterPro" id="IPR001245">
    <property type="entry name" value="Ser-Thr/Tyr_kinase_cat_dom"/>
</dbReference>
<dbReference type="OrthoDB" id="1668230at2759"/>
<feature type="compositionally biased region" description="Basic and acidic residues" evidence="1">
    <location>
        <begin position="79"/>
        <end position="88"/>
    </location>
</feature>
<evidence type="ECO:0000313" key="3">
    <source>
        <dbReference type="EMBL" id="KAF9792323.1"/>
    </source>
</evidence>
<dbReference type="GO" id="GO:0005524">
    <property type="term" value="F:ATP binding"/>
    <property type="evidence" value="ECO:0007669"/>
    <property type="project" value="InterPro"/>
</dbReference>
<dbReference type="PANTHER" id="PTHR44329:SF214">
    <property type="entry name" value="PROTEIN KINASE DOMAIN-CONTAINING PROTEIN"/>
    <property type="match status" value="1"/>
</dbReference>
<accession>A0A9P6HQC4</accession>
<reference evidence="3" key="2">
    <citation type="submission" date="2020-11" db="EMBL/GenBank/DDBJ databases">
        <authorList>
            <consortium name="DOE Joint Genome Institute"/>
            <person name="Kuo A."/>
            <person name="Miyauchi S."/>
            <person name="Kiss E."/>
            <person name="Drula E."/>
            <person name="Kohler A."/>
            <person name="Sanchez-Garcia M."/>
            <person name="Andreopoulos B."/>
            <person name="Barry K.W."/>
            <person name="Bonito G."/>
            <person name="Buee M."/>
            <person name="Carver A."/>
            <person name="Chen C."/>
            <person name="Cichocki N."/>
            <person name="Clum A."/>
            <person name="Culley D."/>
            <person name="Crous P.W."/>
            <person name="Fauchery L."/>
            <person name="Girlanda M."/>
            <person name="Hayes R."/>
            <person name="Keri Z."/>
            <person name="Labutti K."/>
            <person name="Lipzen A."/>
            <person name="Lombard V."/>
            <person name="Magnuson J."/>
            <person name="Maillard F."/>
            <person name="Morin E."/>
            <person name="Murat C."/>
            <person name="Nolan M."/>
            <person name="Ohm R."/>
            <person name="Pangilinan J."/>
            <person name="Pereira M."/>
            <person name="Perotto S."/>
            <person name="Peter M."/>
            <person name="Riley R."/>
            <person name="Sitrit Y."/>
            <person name="Stielow B."/>
            <person name="Szollosi G."/>
            <person name="Zifcakova L."/>
            <person name="Stursova M."/>
            <person name="Spatafora J.W."/>
            <person name="Tedersoo L."/>
            <person name="Vaario L.-M."/>
            <person name="Yamada A."/>
            <person name="Yan M."/>
            <person name="Wang P."/>
            <person name="Xu J."/>
            <person name="Bruns T."/>
            <person name="Baldrian P."/>
            <person name="Vilgalys R."/>
            <person name="Henrissat B."/>
            <person name="Grigoriev I.V."/>
            <person name="Hibbett D."/>
            <person name="Nagy L.G."/>
            <person name="Martin F.M."/>
        </authorList>
    </citation>
    <scope>NUCLEOTIDE SEQUENCE</scope>
    <source>
        <strain evidence="3">UH-Tt-Lm1</strain>
    </source>
</reference>
<evidence type="ECO:0000259" key="2">
    <source>
        <dbReference type="PROSITE" id="PS50011"/>
    </source>
</evidence>
<gene>
    <name evidence="3" type="ORF">BJ322DRAFT_1102839</name>
</gene>
<feature type="region of interest" description="Disordered" evidence="1">
    <location>
        <begin position="63"/>
        <end position="154"/>
    </location>
</feature>
<keyword evidence="3" id="KW-0808">Transferase</keyword>
<feature type="compositionally biased region" description="Polar residues" evidence="1">
    <location>
        <begin position="104"/>
        <end position="126"/>
    </location>
</feature>
<protein>
    <submittedName>
        <fullName evidence="3">Kinase-like domain-containing protein</fullName>
    </submittedName>
</protein>
<organism evidence="3 4">
    <name type="scientific">Thelephora terrestris</name>
    <dbReference type="NCBI Taxonomy" id="56493"/>
    <lineage>
        <taxon>Eukaryota</taxon>
        <taxon>Fungi</taxon>
        <taxon>Dikarya</taxon>
        <taxon>Basidiomycota</taxon>
        <taxon>Agaricomycotina</taxon>
        <taxon>Agaricomycetes</taxon>
        <taxon>Thelephorales</taxon>
        <taxon>Thelephoraceae</taxon>
        <taxon>Thelephora</taxon>
    </lineage>
</organism>
<name>A0A9P6HQC4_9AGAM</name>
<dbReference type="PANTHER" id="PTHR44329">
    <property type="entry name" value="SERINE/THREONINE-PROTEIN KINASE TNNI3K-RELATED"/>
    <property type="match status" value="1"/>
</dbReference>
<dbReference type="InterPro" id="IPR000719">
    <property type="entry name" value="Prot_kinase_dom"/>
</dbReference>
<dbReference type="EMBL" id="WIUZ02000001">
    <property type="protein sequence ID" value="KAF9792323.1"/>
    <property type="molecule type" value="Genomic_DNA"/>
</dbReference>
<evidence type="ECO:0000256" key="1">
    <source>
        <dbReference type="SAM" id="MobiDB-lite"/>
    </source>
</evidence>
<dbReference type="Pfam" id="PF07714">
    <property type="entry name" value="PK_Tyr_Ser-Thr"/>
    <property type="match status" value="1"/>
</dbReference>
<sequence>MAPSLRNNTTIMISKGLELAGVEKQLAIWSRYNYPKSLMKRKDIEAGVTGFLESITKISQCPVAQPTPAASGNHGVSPPDRKGTERSLPRGGAGDDSASVASSHNAGTFVKSQTAEPETVESQSAEANRPPPVKQLDQEVRKEGDMPFSGGPHCELWKGRWEKGSGEGNGGEQIGGEGVGGEKVILKALRLTKAPEKMREKLERALPGWAELRHQNILPFYGTIDSAQRLFMVFPWRENGNLLSYVKNKPQSDKILLLRGSASGLSYLHSKDIIHGSVKCNNVLVSQEGEPQICDFGIATIMEERGENTVSKTVSSAAVVRYAAPELIENNDFSATTHSDTYSFAMLILECITENVPFSNITRDAAVIHARISKRQCPPRPDGPEERNRVSDGLWDLMKRCWSVKPEIRPTMEHVQRFFLEQARE</sequence>
<feature type="domain" description="Protein kinase" evidence="2">
    <location>
        <begin position="159"/>
        <end position="419"/>
    </location>
</feature>
<dbReference type="Gene3D" id="1.10.510.10">
    <property type="entry name" value="Transferase(Phosphotransferase) domain 1"/>
    <property type="match status" value="1"/>
</dbReference>
<dbReference type="InterPro" id="IPR051681">
    <property type="entry name" value="Ser/Thr_Kinases-Pseudokinases"/>
</dbReference>